<dbReference type="SUPFAM" id="SSF53613">
    <property type="entry name" value="Ribokinase-like"/>
    <property type="match status" value="1"/>
</dbReference>
<dbReference type="AlphaFoldDB" id="A0A0A1T4B4"/>
<sequence>MKHLILVGACYLDTILTVPHYPEEDAKLRATNLSVRRGGNCPNSLQVLLDLIPAADTNTKLHLVSCLPRKDSLASQRILSSFGNNSSRLHFGHCIYREDYEEAASSYIIRSDQTGSRTLVNYNNLPEITVDEFSQIASSFSPDDQTWWHFEGRIPETTLECIRLLRGKLPNTTISVEVEKPGREGLVQLAASADVVFYSRTWAEHRGYKSAEQCLQTEKPKRGFCPWGALGAGAVTHDAKYTFAPVPNEPITVIDAVGAGDTFIAGILYNVAVNDSKNQDISQALQYAVTLATLKVQREGFDGLGSAMNK</sequence>
<accession>A0A0A1T4B4</accession>
<evidence type="ECO:0000313" key="3">
    <source>
        <dbReference type="Proteomes" id="UP000039046"/>
    </source>
</evidence>
<evidence type="ECO:0000259" key="1">
    <source>
        <dbReference type="Pfam" id="PF00294"/>
    </source>
</evidence>
<dbReference type="STRING" id="1531966.A0A0A1T4B4"/>
<dbReference type="InterPro" id="IPR029056">
    <property type="entry name" value="Ribokinase-like"/>
</dbReference>
<dbReference type="Proteomes" id="UP000039046">
    <property type="component" value="Unassembled WGS sequence"/>
</dbReference>
<evidence type="ECO:0000313" key="2">
    <source>
        <dbReference type="EMBL" id="CEJ81117.1"/>
    </source>
</evidence>
<protein>
    <recommendedName>
        <fullName evidence="1">Carbohydrate kinase PfkB domain-containing protein</fullName>
    </recommendedName>
</protein>
<dbReference type="PANTHER" id="PTHR42774:SF3">
    <property type="entry name" value="KETOHEXOKINASE"/>
    <property type="match status" value="1"/>
</dbReference>
<organism evidence="2 3">
    <name type="scientific">[Torrubiella] hemipterigena</name>
    <dbReference type="NCBI Taxonomy" id="1531966"/>
    <lineage>
        <taxon>Eukaryota</taxon>
        <taxon>Fungi</taxon>
        <taxon>Dikarya</taxon>
        <taxon>Ascomycota</taxon>
        <taxon>Pezizomycotina</taxon>
        <taxon>Sordariomycetes</taxon>
        <taxon>Hypocreomycetidae</taxon>
        <taxon>Hypocreales</taxon>
        <taxon>Clavicipitaceae</taxon>
        <taxon>Clavicipitaceae incertae sedis</taxon>
        <taxon>'Torrubiella' clade</taxon>
    </lineage>
</organism>
<keyword evidence="3" id="KW-1185">Reference proteome</keyword>
<gene>
    <name evidence="2" type="ORF">VHEMI01263</name>
</gene>
<dbReference type="InterPro" id="IPR011611">
    <property type="entry name" value="PfkB_dom"/>
</dbReference>
<dbReference type="Pfam" id="PF00294">
    <property type="entry name" value="PfkB"/>
    <property type="match status" value="1"/>
</dbReference>
<dbReference type="Gene3D" id="3.40.1190.20">
    <property type="match status" value="1"/>
</dbReference>
<feature type="domain" description="Carbohydrate kinase PfkB" evidence="1">
    <location>
        <begin position="1"/>
        <end position="300"/>
    </location>
</feature>
<proteinExistence type="predicted"/>
<dbReference type="EMBL" id="CDHN01000001">
    <property type="protein sequence ID" value="CEJ81117.1"/>
    <property type="molecule type" value="Genomic_DNA"/>
</dbReference>
<dbReference type="PANTHER" id="PTHR42774">
    <property type="entry name" value="PHOSPHOTRANSFERASE SYSTEM TRANSPORT PROTEIN"/>
    <property type="match status" value="1"/>
</dbReference>
<name>A0A0A1T4B4_9HYPO</name>
<dbReference type="OrthoDB" id="204058at2759"/>
<dbReference type="InterPro" id="IPR052562">
    <property type="entry name" value="Ketohexokinase-related"/>
</dbReference>
<reference evidence="2 3" key="1">
    <citation type="journal article" date="2015" name="Genome Announc.">
        <title>Draft Genome Sequence and Gene Annotation of the Entomopathogenic Fungus Verticillium hemipterigenum.</title>
        <authorList>
            <person name="Horn F."/>
            <person name="Habel A."/>
            <person name="Scharf D.H."/>
            <person name="Dworschak J."/>
            <person name="Brakhage A.A."/>
            <person name="Guthke R."/>
            <person name="Hertweck C."/>
            <person name="Linde J."/>
        </authorList>
    </citation>
    <scope>NUCLEOTIDE SEQUENCE [LARGE SCALE GENOMIC DNA]</scope>
</reference>